<gene>
    <name evidence="1" type="ORF">MUN79_20670</name>
</gene>
<dbReference type="KEGG" id="hcu:MUN79_20670"/>
<dbReference type="RefSeq" id="WP_244674474.1">
    <property type="nucleotide sequence ID" value="NZ_CP095046.1"/>
</dbReference>
<evidence type="ECO:0000313" key="2">
    <source>
        <dbReference type="Proteomes" id="UP000831796"/>
    </source>
</evidence>
<name>A0A8T9Q2A4_9BACT</name>
<protein>
    <submittedName>
        <fullName evidence="1">Uncharacterized protein</fullName>
    </submittedName>
</protein>
<dbReference type="EMBL" id="CP095046">
    <property type="protein sequence ID" value="UOQ71062.1"/>
    <property type="molecule type" value="Genomic_DNA"/>
</dbReference>
<accession>A0A8T9Q2A4</accession>
<reference evidence="1" key="1">
    <citation type="submission" date="2022-04" db="EMBL/GenBank/DDBJ databases">
        <title>Hymenobacter sp. isolated from the air.</title>
        <authorList>
            <person name="Won M."/>
            <person name="Lee C.-M."/>
            <person name="Woen H.-Y."/>
            <person name="Kwon S.-W."/>
        </authorList>
    </citation>
    <scope>NUCLEOTIDE SEQUENCE</scope>
    <source>
        <strain evidence="1">5116S-3</strain>
    </source>
</reference>
<sequence length="213" mass="23773">MMEHFTQLYPFGRLRYSQSTFPELVTDTEVHRINFRGKRSFRLQRGSCGAVSFHQEHPLLGNAQGPLTTLLARATRHYLTAPAALLAAIRQELQTQAGEWYDFPAAAHTMWWKRLHAHNIRTDLPRTGGLILSGVPIPVAQAVADICAHYGVETYGHEPPIRISATPPDRLLLIGRSHVIAREFFVSTLCGGALGKRTRVRRGPQKLSSSGME</sequence>
<organism evidence="1 2">
    <name type="scientific">Hymenobacter cellulosilyticus</name>
    <dbReference type="NCBI Taxonomy" id="2932248"/>
    <lineage>
        <taxon>Bacteria</taxon>
        <taxon>Pseudomonadati</taxon>
        <taxon>Bacteroidota</taxon>
        <taxon>Cytophagia</taxon>
        <taxon>Cytophagales</taxon>
        <taxon>Hymenobacteraceae</taxon>
        <taxon>Hymenobacter</taxon>
    </lineage>
</organism>
<dbReference type="Proteomes" id="UP000831796">
    <property type="component" value="Chromosome"/>
</dbReference>
<evidence type="ECO:0000313" key="1">
    <source>
        <dbReference type="EMBL" id="UOQ71062.1"/>
    </source>
</evidence>
<dbReference type="AlphaFoldDB" id="A0A8T9Q2A4"/>
<keyword evidence="2" id="KW-1185">Reference proteome</keyword>
<proteinExistence type="predicted"/>